<dbReference type="AlphaFoldDB" id="H6RU10"/>
<evidence type="ECO:0000313" key="3">
    <source>
        <dbReference type="EMBL" id="CCG04420.1"/>
    </source>
</evidence>
<keyword evidence="4" id="KW-1185">Reference proteome</keyword>
<dbReference type="InterPro" id="IPR046281">
    <property type="entry name" value="DUF6318"/>
</dbReference>
<gene>
    <name evidence="3" type="ordered locus">BLASA_3558</name>
</gene>
<evidence type="ECO:0000259" key="2">
    <source>
        <dbReference type="Pfam" id="PF19843"/>
    </source>
</evidence>
<name>H6RU10_BLASD</name>
<protein>
    <recommendedName>
        <fullName evidence="2">DUF6318 domain-containing protein</fullName>
    </recommendedName>
</protein>
<reference evidence="3 4" key="1">
    <citation type="journal article" date="2012" name="J. Bacteriol.">
        <title>Genome Sequence of Blastococcus saxobsidens DD2, a Stone-Inhabiting Bacterium.</title>
        <authorList>
            <person name="Chouaia B."/>
            <person name="Crotti E."/>
            <person name="Brusetti L."/>
            <person name="Daffonchio D."/>
            <person name="Essoussi I."/>
            <person name="Nouioui I."/>
            <person name="Sbissi I."/>
            <person name="Ghodhbane-Gtari F."/>
            <person name="Gtari M."/>
            <person name="Vacherie B."/>
            <person name="Barbe V."/>
            <person name="Medigue C."/>
            <person name="Gury J."/>
            <person name="Pujic P."/>
            <person name="Normand P."/>
        </authorList>
    </citation>
    <scope>NUCLEOTIDE SEQUENCE [LARGE SCALE GENOMIC DNA]</scope>
    <source>
        <strain evidence="3 4">DD2</strain>
    </source>
</reference>
<dbReference type="Proteomes" id="UP000007517">
    <property type="component" value="Chromosome"/>
</dbReference>
<reference evidence="4" key="2">
    <citation type="submission" date="2012-02" db="EMBL/GenBank/DDBJ databases">
        <title>Complete genome sequence of Blastococcus saxobsidens strain DD2.</title>
        <authorList>
            <person name="Genoscope."/>
        </authorList>
    </citation>
    <scope>NUCLEOTIDE SEQUENCE [LARGE SCALE GENOMIC DNA]</scope>
    <source>
        <strain evidence="4">DD2</strain>
    </source>
</reference>
<dbReference type="HOGENOM" id="CLU_1500739_0_0_11"/>
<accession>H6RU10</accession>
<dbReference type="KEGG" id="bsd:BLASA_3558"/>
<feature type="domain" description="DUF6318" evidence="2">
    <location>
        <begin position="41"/>
        <end position="155"/>
    </location>
</feature>
<feature type="region of interest" description="Disordered" evidence="1">
    <location>
        <begin position="1"/>
        <end position="35"/>
    </location>
</feature>
<dbReference type="EMBL" id="FO117623">
    <property type="protein sequence ID" value="CCG04420.1"/>
    <property type="molecule type" value="Genomic_DNA"/>
</dbReference>
<organism evidence="3 4">
    <name type="scientific">Blastococcus saxobsidens (strain DD2)</name>
    <dbReference type="NCBI Taxonomy" id="1146883"/>
    <lineage>
        <taxon>Bacteria</taxon>
        <taxon>Bacillati</taxon>
        <taxon>Actinomycetota</taxon>
        <taxon>Actinomycetes</taxon>
        <taxon>Geodermatophilales</taxon>
        <taxon>Geodermatophilaceae</taxon>
        <taxon>Blastococcus</taxon>
    </lineage>
</organism>
<dbReference type="STRING" id="1146883.BLASA_3558"/>
<dbReference type="Pfam" id="PF19843">
    <property type="entry name" value="DUF6318"/>
    <property type="match status" value="1"/>
</dbReference>
<evidence type="ECO:0000313" key="4">
    <source>
        <dbReference type="Proteomes" id="UP000007517"/>
    </source>
</evidence>
<proteinExistence type="predicted"/>
<dbReference type="eggNOG" id="ENOG5033M65">
    <property type="taxonomic scope" value="Bacteria"/>
</dbReference>
<feature type="compositionally biased region" description="Low complexity" evidence="1">
    <location>
        <begin position="17"/>
        <end position="34"/>
    </location>
</feature>
<sequence>MGALVLTGCSERQEASTTLPTTEAAPTTEALPTLGPADFPVPEEAREQTPEGAVEFVRYYVALTKHLAVNSRDPEPLLQLSQDCRTCNQIAQALTADLAASYSYREYAYEFDEYGPALVDGETAEVGFAYVQGPITAVDQAGQIVPDRSAATPEELQSGASLLWNEDLQSWVITGLTVG</sequence>
<evidence type="ECO:0000256" key="1">
    <source>
        <dbReference type="SAM" id="MobiDB-lite"/>
    </source>
</evidence>